<dbReference type="Proteomes" id="UP000271889">
    <property type="component" value="Unassembled WGS sequence"/>
</dbReference>
<dbReference type="EMBL" id="UYRV01022452">
    <property type="protein sequence ID" value="VDK71531.1"/>
    <property type="molecule type" value="Genomic_DNA"/>
</dbReference>
<dbReference type="GO" id="GO:0005657">
    <property type="term" value="C:replication fork"/>
    <property type="evidence" value="ECO:0007669"/>
    <property type="project" value="TreeGrafter"/>
</dbReference>
<dbReference type="InterPro" id="IPR027417">
    <property type="entry name" value="P-loop_NTPase"/>
</dbReference>
<dbReference type="SUPFAM" id="SSF52540">
    <property type="entry name" value="P-loop containing nucleoside triphosphate hydrolases"/>
    <property type="match status" value="1"/>
</dbReference>
<reference evidence="2 3" key="1">
    <citation type="submission" date="2018-11" db="EMBL/GenBank/DDBJ databases">
        <authorList>
            <consortium name="Pathogen Informatics"/>
        </authorList>
    </citation>
    <scope>NUCLEOTIDE SEQUENCE [LARGE SCALE GENOMIC DNA]</scope>
</reference>
<dbReference type="PANTHER" id="PTHR23274:SF51">
    <property type="entry name" value="OS03G0423850 PROTEIN"/>
    <property type="match status" value="1"/>
</dbReference>
<dbReference type="Pfam" id="PF21530">
    <property type="entry name" value="Pif1_2B_dom"/>
    <property type="match status" value="1"/>
</dbReference>
<evidence type="ECO:0000259" key="1">
    <source>
        <dbReference type="Pfam" id="PF21530"/>
    </source>
</evidence>
<dbReference type="GO" id="GO:0006260">
    <property type="term" value="P:DNA replication"/>
    <property type="evidence" value="ECO:0007669"/>
    <property type="project" value="TreeGrafter"/>
</dbReference>
<proteinExistence type="predicted"/>
<sequence>MGAKEEQYTKWLLSVGIGENFYNDDNILLPSSMCMTTEDDVIEWIYTAELLNDPLMLARVALFTVRNCDVEELNIKVLQKLAGPAVDLVGIDTPSVEEDGLHGLPCDNEEYFHNIMPAALPPYILRVKPGSIVMLLRNLDVSAQLCNGTRLVVLSIIGEGKLLHCKNLTNGEDAFIHRMNLDYANEKTGVCFCRFQFPVRLAFCMTINKSQGQTFDKVGVILRTPSFAHGSTYVALSRCTSSSGIRVTRNWLDTVPQAPVIRNVVYDEITRS</sequence>
<keyword evidence="3" id="KW-1185">Reference proteome</keyword>
<dbReference type="CDD" id="cd18809">
    <property type="entry name" value="SF1_C_RecD"/>
    <property type="match status" value="1"/>
</dbReference>
<gene>
    <name evidence="2" type="ORF">CGOC_LOCUS6740</name>
</gene>
<accession>A0A3P6U4G2</accession>
<protein>
    <recommendedName>
        <fullName evidence="1">DNA helicase Pif1-like 2B domain-containing protein</fullName>
    </recommendedName>
</protein>
<feature type="domain" description="DNA helicase Pif1-like 2B" evidence="1">
    <location>
        <begin position="111"/>
        <end position="154"/>
    </location>
</feature>
<dbReference type="AlphaFoldDB" id="A0A3P6U4G2"/>
<evidence type="ECO:0000313" key="2">
    <source>
        <dbReference type="EMBL" id="VDK71531.1"/>
    </source>
</evidence>
<dbReference type="InterPro" id="IPR049163">
    <property type="entry name" value="Pif1-like_2B_dom"/>
</dbReference>
<dbReference type="PANTHER" id="PTHR23274">
    <property type="entry name" value="DNA HELICASE-RELATED"/>
    <property type="match status" value="1"/>
</dbReference>
<organism evidence="2 3">
    <name type="scientific">Cylicostephanus goldi</name>
    <name type="common">Nematode worm</name>
    <dbReference type="NCBI Taxonomy" id="71465"/>
    <lineage>
        <taxon>Eukaryota</taxon>
        <taxon>Metazoa</taxon>
        <taxon>Ecdysozoa</taxon>
        <taxon>Nematoda</taxon>
        <taxon>Chromadorea</taxon>
        <taxon>Rhabditida</taxon>
        <taxon>Rhabditina</taxon>
        <taxon>Rhabditomorpha</taxon>
        <taxon>Strongyloidea</taxon>
        <taxon>Strongylidae</taxon>
        <taxon>Cylicostephanus</taxon>
    </lineage>
</organism>
<evidence type="ECO:0000313" key="3">
    <source>
        <dbReference type="Proteomes" id="UP000271889"/>
    </source>
</evidence>
<name>A0A3P6U4G2_CYLGO</name>
<dbReference type="OrthoDB" id="10056572at2759"/>
<dbReference type="Gene3D" id="3.40.50.300">
    <property type="entry name" value="P-loop containing nucleotide triphosphate hydrolases"/>
    <property type="match status" value="1"/>
</dbReference>